<feature type="compositionally biased region" description="Gly residues" evidence="1">
    <location>
        <begin position="404"/>
        <end position="416"/>
    </location>
</feature>
<dbReference type="SMART" id="SM01199">
    <property type="entry name" value="FDF"/>
    <property type="match status" value="1"/>
</dbReference>
<dbReference type="InterPro" id="IPR010920">
    <property type="entry name" value="LSM_dom_sf"/>
</dbReference>
<dbReference type="InterPro" id="IPR025609">
    <property type="entry name" value="Lsm14-like_N"/>
</dbReference>
<evidence type="ECO:0000313" key="4">
    <source>
        <dbReference type="RefSeq" id="XP_015069409.1"/>
    </source>
</evidence>
<dbReference type="InterPro" id="IPR025762">
    <property type="entry name" value="DFDF"/>
</dbReference>
<dbReference type="PANTHER" id="PTHR13586">
    <property type="entry name" value="SCD6 PROTEIN-RELATED"/>
    <property type="match status" value="1"/>
</dbReference>
<dbReference type="Pfam" id="PF12701">
    <property type="entry name" value="LSM14"/>
    <property type="match status" value="1"/>
</dbReference>
<dbReference type="PROSITE" id="PS51512">
    <property type="entry name" value="DFDF"/>
    <property type="match status" value="1"/>
</dbReference>
<sequence>MAAPPIGIHQRLALARTGELRLGSLISVISTSEMRYEGILFEISNHRLGLKYVKFFGSEGRLKYGPQIPGKDRIYNYIYLRGANIKDLQVISPPLPSTTSVVPGHPAIIRPRFGHPTPTHMAFTSHGANVRSSARPILRPVTSFRSASTSSFRGSFLPPPPANISRTRPNYWPGLIGSSRGVAYFHPPPSQAPVQQHQNVNTSLVGGSSYYEHQHPLLLGHSTSRCPTTNPSLLSGGQVTFSLPQAQQSGQRQKVNIEEMTVIAPVMEPLPSNSSEETLEKPTTETGSTSSPHDKNQSAGGRDQKPGVIRRFVEDFDFEGMYKKFNKKEVWAIFSNNDDHKLPVYHKDDFFDYLSYGLPEHESILTLSQQMKIDNETFGVEIPIVHMDHGNRPHSSRTSQPSLGGRGYGNVRGGPGKKVWRRVSK</sequence>
<dbReference type="PANTHER" id="PTHR13586:SF14">
    <property type="entry name" value="PROTEIN DECAPPING 5-LIKE"/>
    <property type="match status" value="1"/>
</dbReference>
<dbReference type="Gene3D" id="2.30.30.100">
    <property type="match status" value="1"/>
</dbReference>
<feature type="domain" description="DFDF" evidence="2">
    <location>
        <begin position="304"/>
        <end position="340"/>
    </location>
</feature>
<dbReference type="SMART" id="SM01271">
    <property type="entry name" value="LSM14"/>
    <property type="match status" value="1"/>
</dbReference>
<proteinExistence type="predicted"/>
<dbReference type="GeneID" id="107014058"/>
<feature type="region of interest" description="Disordered" evidence="1">
    <location>
        <begin position="266"/>
        <end position="306"/>
    </location>
</feature>
<evidence type="ECO:0000256" key="1">
    <source>
        <dbReference type="SAM" id="MobiDB-lite"/>
    </source>
</evidence>
<evidence type="ECO:0000259" key="2">
    <source>
        <dbReference type="PROSITE" id="PS51512"/>
    </source>
</evidence>
<reference evidence="4" key="2">
    <citation type="submission" date="2025-08" db="UniProtKB">
        <authorList>
            <consortium name="RefSeq"/>
        </authorList>
    </citation>
    <scope>IDENTIFICATION</scope>
</reference>
<dbReference type="Proteomes" id="UP000694930">
    <property type="component" value="Chromosome 3"/>
</dbReference>
<keyword evidence="3" id="KW-1185">Reference proteome</keyword>
<reference evidence="3" key="1">
    <citation type="journal article" date="2014" name="Nat. Genet.">
        <title>The genome of the stress-tolerant wild tomato species Solanum pennellii.</title>
        <authorList>
            <person name="Bolger A."/>
            <person name="Scossa F."/>
            <person name="Bolger M.E."/>
            <person name="Lanz C."/>
            <person name="Maumus F."/>
            <person name="Tohge T."/>
            <person name="Quesneville H."/>
            <person name="Alseekh S."/>
            <person name="Sorensen I."/>
            <person name="Lichtenstein G."/>
            <person name="Fich E.A."/>
            <person name="Conte M."/>
            <person name="Keller H."/>
            <person name="Schneeberger K."/>
            <person name="Schwacke R."/>
            <person name="Ofner I."/>
            <person name="Vrebalov J."/>
            <person name="Xu Y."/>
            <person name="Osorio S."/>
            <person name="Aflitos S.A."/>
            <person name="Schijlen E."/>
            <person name="Jimenez-Gomez J.M."/>
            <person name="Ryngajllo M."/>
            <person name="Kimura S."/>
            <person name="Kumar R."/>
            <person name="Koenig D."/>
            <person name="Headland L.R."/>
            <person name="Maloof J.N."/>
            <person name="Sinha N."/>
            <person name="van Ham R.C."/>
            <person name="Lankhorst R.K."/>
            <person name="Mao L."/>
            <person name="Vogel A."/>
            <person name="Arsova B."/>
            <person name="Panstruga R."/>
            <person name="Fei Z."/>
            <person name="Rose J.K."/>
            <person name="Zamir D."/>
            <person name="Carrari F."/>
            <person name="Giovannoni J.J."/>
            <person name="Weigel D."/>
            <person name="Usadel B."/>
            <person name="Fernie A.R."/>
        </authorList>
    </citation>
    <scope>NUCLEOTIDE SEQUENCE [LARGE SCALE GENOMIC DNA]</scope>
    <source>
        <strain evidence="3">cv. LA0716</strain>
    </source>
</reference>
<dbReference type="InterPro" id="IPR019050">
    <property type="entry name" value="FDF_dom"/>
</dbReference>
<name>A0ABM1GD42_SOLPN</name>
<dbReference type="RefSeq" id="XP_015069409.1">
    <property type="nucleotide sequence ID" value="XM_015213923.1"/>
</dbReference>
<evidence type="ECO:0000313" key="3">
    <source>
        <dbReference type="Proteomes" id="UP000694930"/>
    </source>
</evidence>
<dbReference type="SUPFAM" id="SSF50182">
    <property type="entry name" value="Sm-like ribonucleoproteins"/>
    <property type="match status" value="1"/>
</dbReference>
<accession>A0ABM1GD42</accession>
<gene>
    <name evidence="4" type="primary">LOC107014058</name>
</gene>
<organism evidence="3 4">
    <name type="scientific">Solanum pennellii</name>
    <name type="common">Tomato</name>
    <name type="synonym">Lycopersicon pennellii</name>
    <dbReference type="NCBI Taxonomy" id="28526"/>
    <lineage>
        <taxon>Eukaryota</taxon>
        <taxon>Viridiplantae</taxon>
        <taxon>Streptophyta</taxon>
        <taxon>Embryophyta</taxon>
        <taxon>Tracheophyta</taxon>
        <taxon>Spermatophyta</taxon>
        <taxon>Magnoliopsida</taxon>
        <taxon>eudicotyledons</taxon>
        <taxon>Gunneridae</taxon>
        <taxon>Pentapetalae</taxon>
        <taxon>asterids</taxon>
        <taxon>lamiids</taxon>
        <taxon>Solanales</taxon>
        <taxon>Solanaceae</taxon>
        <taxon>Solanoideae</taxon>
        <taxon>Solaneae</taxon>
        <taxon>Solanum</taxon>
        <taxon>Solanum subgen. Lycopersicon</taxon>
    </lineage>
</organism>
<protein>
    <submittedName>
        <fullName evidence="4">Protein decapping 5-like</fullName>
    </submittedName>
</protein>
<feature type="region of interest" description="Disordered" evidence="1">
    <location>
        <begin position="388"/>
        <end position="425"/>
    </location>
</feature>